<proteinExistence type="predicted"/>
<accession>A0AC35TH82</accession>
<evidence type="ECO:0000313" key="1">
    <source>
        <dbReference type="Proteomes" id="UP000095286"/>
    </source>
</evidence>
<evidence type="ECO:0000313" key="2">
    <source>
        <dbReference type="WBParaSite" id="RSKR_0000059900.1"/>
    </source>
</evidence>
<sequence>MMGASHRRLTKEIGDIMASENKSFTNLEYDEANLLHWKLLLIPNKEPYNKGAFKISIDFPAEYPFKPPKVNFITKIYHPNVDEKGQICLGIVSNDQWKPAVKAEQVINCLLDLINEPEPDHPLRSDLADEYIKDKKKFMKNAEDHTKKYAEKRPE</sequence>
<dbReference type="Proteomes" id="UP000095286">
    <property type="component" value="Unplaced"/>
</dbReference>
<reference evidence="2" key="1">
    <citation type="submission" date="2016-11" db="UniProtKB">
        <authorList>
            <consortium name="WormBaseParasite"/>
        </authorList>
    </citation>
    <scope>IDENTIFICATION</scope>
    <source>
        <strain evidence="2">KR3021</strain>
    </source>
</reference>
<protein>
    <submittedName>
        <fullName evidence="2">UBIQUITIN_CONJUGAT_2 domain-containing protein</fullName>
    </submittedName>
</protein>
<organism evidence="1 2">
    <name type="scientific">Rhabditophanes sp. KR3021</name>
    <dbReference type="NCBI Taxonomy" id="114890"/>
    <lineage>
        <taxon>Eukaryota</taxon>
        <taxon>Metazoa</taxon>
        <taxon>Ecdysozoa</taxon>
        <taxon>Nematoda</taxon>
        <taxon>Chromadorea</taxon>
        <taxon>Rhabditida</taxon>
        <taxon>Tylenchina</taxon>
        <taxon>Panagrolaimomorpha</taxon>
        <taxon>Strongyloidoidea</taxon>
        <taxon>Alloionematidae</taxon>
        <taxon>Rhabditophanes</taxon>
    </lineage>
</organism>
<name>A0AC35TH82_9BILA</name>
<dbReference type="WBParaSite" id="RSKR_0000059900.1">
    <property type="protein sequence ID" value="RSKR_0000059900.1"/>
    <property type="gene ID" value="RSKR_0000059900"/>
</dbReference>